<keyword evidence="3" id="KW-1185">Reference proteome</keyword>
<gene>
    <name evidence="2" type="ORF">PsYK624_000260</name>
</gene>
<keyword evidence="1" id="KW-0472">Membrane</keyword>
<dbReference type="InterPro" id="IPR043129">
    <property type="entry name" value="ATPase_NBD"/>
</dbReference>
<dbReference type="PANTHER" id="PTHR14187">
    <property type="entry name" value="ALPHA KINASE/ELONGATION FACTOR 2 KINASE"/>
    <property type="match status" value="1"/>
</dbReference>
<dbReference type="SUPFAM" id="SSF53067">
    <property type="entry name" value="Actin-like ATPase domain"/>
    <property type="match status" value="2"/>
</dbReference>
<dbReference type="EMBL" id="BPQB01000001">
    <property type="protein sequence ID" value="GJE83953.1"/>
    <property type="molecule type" value="Genomic_DNA"/>
</dbReference>
<evidence type="ECO:0000256" key="1">
    <source>
        <dbReference type="SAM" id="Phobius"/>
    </source>
</evidence>
<proteinExistence type="predicted"/>
<keyword evidence="1" id="KW-0812">Transmembrane</keyword>
<organism evidence="2 3">
    <name type="scientific">Phanerochaete sordida</name>
    <dbReference type="NCBI Taxonomy" id="48140"/>
    <lineage>
        <taxon>Eukaryota</taxon>
        <taxon>Fungi</taxon>
        <taxon>Dikarya</taxon>
        <taxon>Basidiomycota</taxon>
        <taxon>Agaricomycotina</taxon>
        <taxon>Agaricomycetes</taxon>
        <taxon>Polyporales</taxon>
        <taxon>Phanerochaetaceae</taxon>
        <taxon>Phanerochaete</taxon>
    </lineage>
</organism>
<name>A0A9P3L7F6_9APHY</name>
<feature type="transmembrane region" description="Helical" evidence="1">
    <location>
        <begin position="15"/>
        <end position="37"/>
    </location>
</feature>
<evidence type="ECO:0008006" key="4">
    <source>
        <dbReference type="Google" id="ProtNLM"/>
    </source>
</evidence>
<accession>A0A9P3L7F6</accession>
<evidence type="ECO:0000313" key="3">
    <source>
        <dbReference type="Proteomes" id="UP000703269"/>
    </source>
</evidence>
<dbReference type="Proteomes" id="UP000703269">
    <property type="component" value="Unassembled WGS sequence"/>
</dbReference>
<dbReference type="CDD" id="cd10170">
    <property type="entry name" value="ASKHA_NBD_HSP70"/>
    <property type="match status" value="1"/>
</dbReference>
<dbReference type="AlphaFoldDB" id="A0A9P3L7F6"/>
<dbReference type="PANTHER" id="PTHR14187:SF5">
    <property type="entry name" value="HEAT SHOCK 70 KDA PROTEIN 12A"/>
    <property type="match status" value="1"/>
</dbReference>
<dbReference type="OrthoDB" id="2963168at2759"/>
<keyword evidence="1" id="KW-1133">Transmembrane helix</keyword>
<dbReference type="Gene3D" id="3.30.420.40">
    <property type="match status" value="1"/>
</dbReference>
<reference evidence="2 3" key="1">
    <citation type="submission" date="2021-08" db="EMBL/GenBank/DDBJ databases">
        <title>Draft Genome Sequence of Phanerochaete sordida strain YK-624.</title>
        <authorList>
            <person name="Mori T."/>
            <person name="Dohra H."/>
            <person name="Suzuki T."/>
            <person name="Kawagishi H."/>
            <person name="Hirai H."/>
        </authorList>
    </citation>
    <scope>NUCLEOTIDE SEQUENCE [LARGE SCALE GENOMIC DNA]</scope>
    <source>
        <strain evidence="2 3">YK-624</strain>
    </source>
</reference>
<protein>
    <recommendedName>
        <fullName evidence="4">Actin-like ATPase domain-containing protein</fullName>
    </recommendedName>
</protein>
<comment type="caution">
    <text evidence="2">The sequence shown here is derived from an EMBL/GenBank/DDBJ whole genome shotgun (WGS) entry which is preliminary data.</text>
</comment>
<evidence type="ECO:0000313" key="2">
    <source>
        <dbReference type="EMBL" id="GJE83953.1"/>
    </source>
</evidence>
<sequence length="594" mass="66341">MANERLRYKGGTRKLVLAFDVGTTFSGVAYTILYPGLLPQTSEVTRFPGQDSGDSRIPSVMYYTPTGQMRAAGAEARRPEMKSAARKESLFFVEWFKLHLCPQNLKPREIGQTKEYVPPPLPPGKNAVDVFADFLSYLFKCARNFIQQSHADGEKLWASVQDNIDIVLSHPNGWEGPQQAQMRTAACIAGLIPIAEDDRLRFVSEGHASIQYCLGSGIASEPVLDNGSTTIMLIDAGGGTVDIVTYRVLSLVPLSLAEIAPDDCLLQGSTRVDARAEEYFKRRLKGTRYVLSTGLNRIRDRFVMDCKHRFACREDDYFLDLGEYVDDDPRFGIQDGLLEISGADMAKLFEPSVAGIVDAVKKQRKYTNVPISMAFLVGGFSGSDWMYSQLKLHFDKQRISISRPDSKLNKAVAHGAVSFYLQDVVSRRISKCTYGVKSSRLYDKGDPGHKSRKSSLYYDLAGDARIPGHFDHLIRKGDTILENREITESYDLKCLPEDVQRLSTEKTTIYRYCGQSQAPAWVDLAPNKIKPMCSTFADFSAVPAIRREGPKGSYYVREYKIIIAAGGTELKAQISWEENGIEKRGPATIVWAEF</sequence>